<evidence type="ECO:0000313" key="8">
    <source>
        <dbReference type="Proteomes" id="UP000075243"/>
    </source>
</evidence>
<dbReference type="PRINTS" id="PR00682">
    <property type="entry name" value="IPNSYNTHASE"/>
</dbReference>
<dbReference type="Pfam" id="PF03171">
    <property type="entry name" value="2OG-FeII_Oxy"/>
    <property type="match status" value="1"/>
</dbReference>
<accession>A0A151TF69</accession>
<evidence type="ECO:0000256" key="2">
    <source>
        <dbReference type="ARBA" id="ARBA00022723"/>
    </source>
</evidence>
<dbReference type="InterPro" id="IPR027443">
    <property type="entry name" value="IPNS-like_sf"/>
</dbReference>
<name>A0A151TF69_CAJCA</name>
<dbReference type="GO" id="GO:0046872">
    <property type="term" value="F:metal ion binding"/>
    <property type="evidence" value="ECO:0007669"/>
    <property type="project" value="UniProtKB-KW"/>
</dbReference>
<dbReference type="OrthoDB" id="288590at2759"/>
<proteinExistence type="inferred from homology"/>
<comment type="similarity">
    <text evidence="1 5">Belongs to the iron/ascorbate-dependent oxidoreductase family.</text>
</comment>
<evidence type="ECO:0000256" key="5">
    <source>
        <dbReference type="RuleBase" id="RU003682"/>
    </source>
</evidence>
<protein>
    <submittedName>
        <fullName evidence="7">Flavonol synthase/flavanone 3-hydroxylase</fullName>
    </submittedName>
</protein>
<dbReference type="SUPFAM" id="SSF51197">
    <property type="entry name" value="Clavaminate synthase-like"/>
    <property type="match status" value="1"/>
</dbReference>
<evidence type="ECO:0000256" key="3">
    <source>
        <dbReference type="ARBA" id="ARBA00022896"/>
    </source>
</evidence>
<evidence type="ECO:0000313" key="7">
    <source>
        <dbReference type="EMBL" id="KYP65673.1"/>
    </source>
</evidence>
<dbReference type="GO" id="GO:0016491">
    <property type="term" value="F:oxidoreductase activity"/>
    <property type="evidence" value="ECO:0007669"/>
    <property type="project" value="UniProtKB-KW"/>
</dbReference>
<dbReference type="FunFam" id="2.60.120.330:FF:000012">
    <property type="entry name" value="Gibberellin 20 oxidase 1"/>
    <property type="match status" value="1"/>
</dbReference>
<dbReference type="InterPro" id="IPR044861">
    <property type="entry name" value="IPNS-like_FE2OG_OXY"/>
</dbReference>
<dbReference type="EMBL" id="CM003608">
    <property type="protein sequence ID" value="KYP65673.1"/>
    <property type="molecule type" value="Genomic_DNA"/>
</dbReference>
<organism evidence="7 8">
    <name type="scientific">Cajanus cajan</name>
    <name type="common">Pigeon pea</name>
    <name type="synonym">Cajanus indicus</name>
    <dbReference type="NCBI Taxonomy" id="3821"/>
    <lineage>
        <taxon>Eukaryota</taxon>
        <taxon>Viridiplantae</taxon>
        <taxon>Streptophyta</taxon>
        <taxon>Embryophyta</taxon>
        <taxon>Tracheophyta</taxon>
        <taxon>Spermatophyta</taxon>
        <taxon>Magnoliopsida</taxon>
        <taxon>eudicotyledons</taxon>
        <taxon>Gunneridae</taxon>
        <taxon>Pentapetalae</taxon>
        <taxon>rosids</taxon>
        <taxon>fabids</taxon>
        <taxon>Fabales</taxon>
        <taxon>Fabaceae</taxon>
        <taxon>Papilionoideae</taxon>
        <taxon>50 kb inversion clade</taxon>
        <taxon>NPAAA clade</taxon>
        <taxon>indigoferoid/millettioid clade</taxon>
        <taxon>Phaseoleae</taxon>
        <taxon>Cajanus</taxon>
    </lineage>
</organism>
<dbReference type="GO" id="GO:0031418">
    <property type="term" value="F:L-ascorbic acid binding"/>
    <property type="evidence" value="ECO:0007669"/>
    <property type="project" value="UniProtKB-KW"/>
</dbReference>
<dbReference type="AlphaFoldDB" id="A0A151TF69"/>
<evidence type="ECO:0000256" key="1">
    <source>
        <dbReference type="ARBA" id="ARBA00008056"/>
    </source>
</evidence>
<sequence length="345" mass="39688">MGDIDPSFIREPECRPQHTLNEEGIPVIDLSGMSDPSAIGEIVKAIGNACKEWGFFQVINHGTEESHAKVDAVSRKFFNLNKDEKNKVRRDIVQVMGYYDSEHTQNSKDWKESYEFVVEEPTLMPLSIDLNDNQIYEWNNKWPQNPPEFREVCKEYAKVMETLAFKLLEYIFMSLGLPPKRFHEFFKGHQSSFVKINYYPPCPSPDLVLGCGPHKDTGALVILPQDDVGGLEVRRQSDGEWVKVKPIPGAYVVNVGDVVQVWSNDAYQSVEHRVVVNSKKERLSTPFSLQVPHFTVVEPLEEFTNAENPPKYKPYNWGKFLAKKKFANFQKIEGESIQIKHFKIY</sequence>
<dbReference type="Pfam" id="PF14226">
    <property type="entry name" value="DIOX_N"/>
    <property type="match status" value="1"/>
</dbReference>
<keyword evidence="5" id="KW-0560">Oxidoreductase</keyword>
<keyword evidence="3" id="KW-0847">Vitamin C</keyword>
<gene>
    <name evidence="7" type="ORF">KK1_011931</name>
</gene>
<dbReference type="OMA" id="FIREPEC"/>
<reference evidence="7 8" key="1">
    <citation type="journal article" date="2012" name="Nat. Biotechnol.">
        <title>Draft genome sequence of pigeonpea (Cajanus cajan), an orphan legume crop of resource-poor farmers.</title>
        <authorList>
            <person name="Varshney R.K."/>
            <person name="Chen W."/>
            <person name="Li Y."/>
            <person name="Bharti A.K."/>
            <person name="Saxena R.K."/>
            <person name="Schlueter J.A."/>
            <person name="Donoghue M.T."/>
            <person name="Azam S."/>
            <person name="Fan G."/>
            <person name="Whaley A.M."/>
            <person name="Farmer A.D."/>
            <person name="Sheridan J."/>
            <person name="Iwata A."/>
            <person name="Tuteja R."/>
            <person name="Penmetsa R.V."/>
            <person name="Wu W."/>
            <person name="Upadhyaya H.D."/>
            <person name="Yang S.P."/>
            <person name="Shah T."/>
            <person name="Saxena K.B."/>
            <person name="Michael T."/>
            <person name="McCombie W.R."/>
            <person name="Yang B."/>
            <person name="Zhang G."/>
            <person name="Yang H."/>
            <person name="Wang J."/>
            <person name="Spillane C."/>
            <person name="Cook D.R."/>
            <person name="May G.D."/>
            <person name="Xu X."/>
            <person name="Jackson S.A."/>
        </authorList>
    </citation>
    <scope>NUCLEOTIDE SEQUENCE [LARGE SCALE GENOMIC DNA]</scope>
    <source>
        <strain evidence="8">cv. Asha</strain>
    </source>
</reference>
<keyword evidence="8" id="KW-1185">Reference proteome</keyword>
<dbReference type="Proteomes" id="UP000075243">
    <property type="component" value="Chromosome 6"/>
</dbReference>
<keyword evidence="2 5" id="KW-0479">Metal-binding</keyword>
<dbReference type="Gene3D" id="2.60.120.330">
    <property type="entry name" value="B-lactam Antibiotic, Isopenicillin N Synthase, Chain"/>
    <property type="match status" value="1"/>
</dbReference>
<dbReference type="Gramene" id="C.cajan_11585.t">
    <property type="protein sequence ID" value="C.cajan_11585.t"/>
    <property type="gene ID" value="C.cajan_11585"/>
</dbReference>
<keyword evidence="4 5" id="KW-0408">Iron</keyword>
<dbReference type="InterPro" id="IPR026992">
    <property type="entry name" value="DIOX_N"/>
</dbReference>
<evidence type="ECO:0000259" key="6">
    <source>
        <dbReference type="PROSITE" id="PS51471"/>
    </source>
</evidence>
<dbReference type="PROSITE" id="PS51471">
    <property type="entry name" value="FE2OG_OXY"/>
    <property type="match status" value="1"/>
</dbReference>
<dbReference type="PANTHER" id="PTHR47991">
    <property type="entry name" value="OXOGLUTARATE/IRON-DEPENDENT DIOXYGENASE"/>
    <property type="match status" value="1"/>
</dbReference>
<dbReference type="InterPro" id="IPR050295">
    <property type="entry name" value="Plant_2OG-oxidoreductases"/>
</dbReference>
<dbReference type="InterPro" id="IPR005123">
    <property type="entry name" value="Oxoglu/Fe-dep_dioxygenase_dom"/>
</dbReference>
<feature type="domain" description="Fe2OG dioxygenase" evidence="6">
    <location>
        <begin position="188"/>
        <end position="291"/>
    </location>
</feature>
<evidence type="ECO:0000256" key="4">
    <source>
        <dbReference type="ARBA" id="ARBA00023004"/>
    </source>
</evidence>